<keyword evidence="1" id="KW-1133">Transmembrane helix</keyword>
<evidence type="ECO:0000313" key="3">
    <source>
        <dbReference type="Proteomes" id="UP001157091"/>
    </source>
</evidence>
<name>A0ABQ6I244_9MICO</name>
<proteinExistence type="predicted"/>
<keyword evidence="1" id="KW-0472">Membrane</keyword>
<evidence type="ECO:0000313" key="2">
    <source>
        <dbReference type="EMBL" id="GMA24687.1"/>
    </source>
</evidence>
<comment type="caution">
    <text evidence="2">The sequence shown here is derived from an EMBL/GenBank/DDBJ whole genome shotgun (WGS) entry which is preliminary data.</text>
</comment>
<reference evidence="3" key="1">
    <citation type="journal article" date="2019" name="Int. J. Syst. Evol. Microbiol.">
        <title>The Global Catalogue of Microorganisms (GCM) 10K type strain sequencing project: providing services to taxonomists for standard genome sequencing and annotation.</title>
        <authorList>
            <consortium name="The Broad Institute Genomics Platform"/>
            <consortium name="The Broad Institute Genome Sequencing Center for Infectious Disease"/>
            <person name="Wu L."/>
            <person name="Ma J."/>
        </authorList>
    </citation>
    <scope>NUCLEOTIDE SEQUENCE [LARGE SCALE GENOMIC DNA]</scope>
    <source>
        <strain evidence="3">NBRC 106348</strain>
    </source>
</reference>
<dbReference type="Proteomes" id="UP001157091">
    <property type="component" value="Unassembled WGS sequence"/>
</dbReference>
<evidence type="ECO:0000256" key="1">
    <source>
        <dbReference type="SAM" id="Phobius"/>
    </source>
</evidence>
<organism evidence="2 3">
    <name type="scientific">Luteimicrobium album</name>
    <dbReference type="NCBI Taxonomy" id="1054550"/>
    <lineage>
        <taxon>Bacteria</taxon>
        <taxon>Bacillati</taxon>
        <taxon>Actinomycetota</taxon>
        <taxon>Actinomycetes</taxon>
        <taxon>Micrococcales</taxon>
        <taxon>Luteimicrobium</taxon>
    </lineage>
</organism>
<keyword evidence="3" id="KW-1185">Reference proteome</keyword>
<dbReference type="RefSeq" id="WP_284293432.1">
    <property type="nucleotide sequence ID" value="NZ_BSUK01000001.1"/>
</dbReference>
<accession>A0ABQ6I244</accession>
<feature type="transmembrane region" description="Helical" evidence="1">
    <location>
        <begin position="6"/>
        <end position="34"/>
    </location>
</feature>
<keyword evidence="1" id="KW-0812">Transmembrane</keyword>
<protein>
    <submittedName>
        <fullName evidence="2">Uncharacterized protein</fullName>
    </submittedName>
</protein>
<sequence length="52" mass="5466">MNAAHIVVALLVLLLALAIIVGLVWLLVLGIRVLSLKAKAERRALDHGPSGS</sequence>
<gene>
    <name evidence="2" type="ORF">GCM10025864_24460</name>
</gene>
<dbReference type="EMBL" id="BSUK01000001">
    <property type="protein sequence ID" value="GMA24687.1"/>
    <property type="molecule type" value="Genomic_DNA"/>
</dbReference>